<name>A0AAJ0M7M5_9PEZI</name>
<sequence>MDYATISLCLGGSIFSEEYRGGLDEIRSRCAESSSRASSANDAPSAMLLQAVYCIYTGSLSEAQHLLDDLLAQHDSSLQFLARCHIYAFLLETVRRLPPVLRFCSTLGNPAIRLLDAERDIEGKMAKLHDISRHLSNSAMETVEYILVGNLLTFNTTLHMLFRKHSKHPSTFAPNEPVSLNPFTDGLRDLAASLNLGITEMYLQRLTVEMHFARGLDEWKNLLKRLQDSYEASMDLNGMANCYLIEADSIVSLPFTSPLAMNLITLTKAGGWSDSTWDATQSAFPLQSKELADELYDRAFFLFDAGASPRGKAAVLLRRGCIHHAVAISPETNTKNAATASALKQAASCFAEAAGLFEGDIVNSMLVACHRLLLAISARHMQNTSNLSLGPDHGLPADVLLAAADLGRRARETGNAGAAQFMGSLMLMFGRWRFMSSQRDVQTALVCCLCARAFFEAAEDPYLQLQSLIAHASILHESGDHERAQVTIENGRETQGLLGRALESIQKASFSELPERPGTGICALRSNTVQAFDTIACRIYQTTGNSVLFEDWRRQRDQLAQLGSYEKDMEDLIDRLGELSPPSAKPVPPAIEIVPKLLSIEALQCEYNKKMVLVYEALDNADIEAWKSHLRGFLSACDTTEVAEPYSSPDIAAFFKLVALSQLGALDGARAVLPVALGEYLTSSEARDQFNRGFEALAPPDMVVERSKQKFHEADGALARCVLAQDWKVGARVLSTAESLCPKQFEKPQTIPPVPGSWMTLTFVGMICEHNKQLQKALEWYLEALERLEGLRKAVDIEVRRGCHSSIYSGELFAGLARVCISMHQSGGLEQGPSGYGKSPSDFGLSGRSWLEQALLFIERGKARTLLDYVVTKDNGDPKKLEEWAQLAYEGRLLIGLETQQGQRAKALSPDEVARKLGRVPGGMRSREDVQRALSHLDAEQLALGAMLGLAEPEPDAIPLFSCIPRDTVVFEISSSRQGLVLRTLVLNFSKIVRSKSTNAESAERLSEIASAISKELLEPLKHTMSDKDVVAFAPSHVMQLFPCTALILEEQPLFLSKIVYHIPSLSLFRHLSQRGELDLSPGQKTISVLASSKAAGSDMKPGRELVERAIPMIGPEAVMIADAFTTDAADLASCTTDELRSILRESNIVYLTTHGKSMDSSPWQAFLDTEPPFRVLDLAALATTHARLIVFGCCWTGAGSANAGNDVVGFAHATLASGARAYLGGLWQVHELVSLVLMVYFFRELAADGSIHLASALRNAQIAMYHMDNSSVVVLIDETLELWRQKINREDTKFLQRFKHSESYLVMLRKRFSREAEELDFKHPTMWAPFILTGWGGAGPGKKDDSKTLKF</sequence>
<dbReference type="EMBL" id="JAUIQD010000009">
    <property type="protein sequence ID" value="KAK3339811.1"/>
    <property type="molecule type" value="Genomic_DNA"/>
</dbReference>
<protein>
    <submittedName>
        <fullName evidence="2">CHAT domain-containing protein</fullName>
    </submittedName>
</protein>
<evidence type="ECO:0000259" key="1">
    <source>
        <dbReference type="Pfam" id="PF12770"/>
    </source>
</evidence>
<gene>
    <name evidence="2" type="ORF">B0T25DRAFT_618447</name>
</gene>
<accession>A0AAJ0M7M5</accession>
<reference evidence="2" key="1">
    <citation type="journal article" date="2023" name="Mol. Phylogenet. Evol.">
        <title>Genome-scale phylogeny and comparative genomics of the fungal order Sordariales.</title>
        <authorList>
            <person name="Hensen N."/>
            <person name="Bonometti L."/>
            <person name="Westerberg I."/>
            <person name="Brannstrom I.O."/>
            <person name="Guillou S."/>
            <person name="Cros-Aarteil S."/>
            <person name="Calhoun S."/>
            <person name="Haridas S."/>
            <person name="Kuo A."/>
            <person name="Mondo S."/>
            <person name="Pangilinan J."/>
            <person name="Riley R."/>
            <person name="LaButti K."/>
            <person name="Andreopoulos B."/>
            <person name="Lipzen A."/>
            <person name="Chen C."/>
            <person name="Yan M."/>
            <person name="Daum C."/>
            <person name="Ng V."/>
            <person name="Clum A."/>
            <person name="Steindorff A."/>
            <person name="Ohm R.A."/>
            <person name="Martin F."/>
            <person name="Silar P."/>
            <person name="Natvig D.O."/>
            <person name="Lalanne C."/>
            <person name="Gautier V."/>
            <person name="Ament-Velasquez S.L."/>
            <person name="Kruys A."/>
            <person name="Hutchinson M.I."/>
            <person name="Powell A.J."/>
            <person name="Barry K."/>
            <person name="Miller A.N."/>
            <person name="Grigoriev I.V."/>
            <person name="Debuchy R."/>
            <person name="Gladieux P."/>
            <person name="Hiltunen Thoren M."/>
            <person name="Johannesson H."/>
        </authorList>
    </citation>
    <scope>NUCLEOTIDE SEQUENCE</scope>
    <source>
        <strain evidence="2">CBS 955.72</strain>
    </source>
</reference>
<keyword evidence="3" id="KW-1185">Reference proteome</keyword>
<evidence type="ECO:0000313" key="3">
    <source>
        <dbReference type="Proteomes" id="UP001275084"/>
    </source>
</evidence>
<feature type="domain" description="CHAT" evidence="1">
    <location>
        <begin position="1009"/>
        <end position="1335"/>
    </location>
</feature>
<organism evidence="2 3">
    <name type="scientific">Lasiosphaeria hispida</name>
    <dbReference type="NCBI Taxonomy" id="260671"/>
    <lineage>
        <taxon>Eukaryota</taxon>
        <taxon>Fungi</taxon>
        <taxon>Dikarya</taxon>
        <taxon>Ascomycota</taxon>
        <taxon>Pezizomycotina</taxon>
        <taxon>Sordariomycetes</taxon>
        <taxon>Sordariomycetidae</taxon>
        <taxon>Sordariales</taxon>
        <taxon>Lasiosphaeriaceae</taxon>
        <taxon>Lasiosphaeria</taxon>
    </lineage>
</organism>
<dbReference type="Proteomes" id="UP001275084">
    <property type="component" value="Unassembled WGS sequence"/>
</dbReference>
<reference evidence="2" key="2">
    <citation type="submission" date="2023-06" db="EMBL/GenBank/DDBJ databases">
        <authorList>
            <consortium name="Lawrence Berkeley National Laboratory"/>
            <person name="Haridas S."/>
            <person name="Hensen N."/>
            <person name="Bonometti L."/>
            <person name="Westerberg I."/>
            <person name="Brannstrom I.O."/>
            <person name="Guillou S."/>
            <person name="Cros-Aarteil S."/>
            <person name="Calhoun S."/>
            <person name="Kuo A."/>
            <person name="Mondo S."/>
            <person name="Pangilinan J."/>
            <person name="Riley R."/>
            <person name="Labutti K."/>
            <person name="Andreopoulos B."/>
            <person name="Lipzen A."/>
            <person name="Chen C."/>
            <person name="Yanf M."/>
            <person name="Daum C."/>
            <person name="Ng V."/>
            <person name="Clum A."/>
            <person name="Steindorff A."/>
            <person name="Ohm R."/>
            <person name="Martin F."/>
            <person name="Silar P."/>
            <person name="Natvig D."/>
            <person name="Lalanne C."/>
            <person name="Gautier V."/>
            <person name="Ament-Velasquez S.L."/>
            <person name="Kruys A."/>
            <person name="Hutchinson M.I."/>
            <person name="Powell A.J."/>
            <person name="Barry K."/>
            <person name="Miller A.N."/>
            <person name="Grigoriev I.V."/>
            <person name="Debuchy R."/>
            <person name="Gladieux P."/>
            <person name="Thoren M.H."/>
            <person name="Johannesson H."/>
        </authorList>
    </citation>
    <scope>NUCLEOTIDE SEQUENCE</scope>
    <source>
        <strain evidence="2">CBS 955.72</strain>
    </source>
</reference>
<dbReference type="InterPro" id="IPR024983">
    <property type="entry name" value="CHAT_dom"/>
</dbReference>
<comment type="caution">
    <text evidence="2">The sequence shown here is derived from an EMBL/GenBank/DDBJ whole genome shotgun (WGS) entry which is preliminary data.</text>
</comment>
<evidence type="ECO:0000313" key="2">
    <source>
        <dbReference type="EMBL" id="KAK3339811.1"/>
    </source>
</evidence>
<dbReference type="Pfam" id="PF12770">
    <property type="entry name" value="CHAT"/>
    <property type="match status" value="1"/>
</dbReference>
<proteinExistence type="predicted"/>